<keyword evidence="2" id="KW-1185">Reference proteome</keyword>
<reference evidence="1" key="1">
    <citation type="submission" date="2023-04" db="EMBL/GenBank/DDBJ databases">
        <title>Draft Genome sequencing of Naganishia species isolated from polar environments using Oxford Nanopore Technology.</title>
        <authorList>
            <person name="Leo P."/>
            <person name="Venkateswaran K."/>
        </authorList>
    </citation>
    <scope>NUCLEOTIDE SEQUENCE</scope>
    <source>
        <strain evidence="1">MNA-CCFEE 5262</strain>
    </source>
</reference>
<organism evidence="1 2">
    <name type="scientific">Naganishia adeliensis</name>
    <dbReference type="NCBI Taxonomy" id="92952"/>
    <lineage>
        <taxon>Eukaryota</taxon>
        <taxon>Fungi</taxon>
        <taxon>Dikarya</taxon>
        <taxon>Basidiomycota</taxon>
        <taxon>Agaricomycotina</taxon>
        <taxon>Tremellomycetes</taxon>
        <taxon>Filobasidiales</taxon>
        <taxon>Filobasidiaceae</taxon>
        <taxon>Naganishia</taxon>
    </lineage>
</organism>
<evidence type="ECO:0000313" key="2">
    <source>
        <dbReference type="Proteomes" id="UP001230649"/>
    </source>
</evidence>
<sequence>MSETLSPEMHLEQLRRQYFALYPIRLVDFEPLDTAGRCLVPLYKHQDWIFRHILSTLYQPARDYRRKWLKRLIDVIEAGLRSEEASHEEWDLDDRLVEIYSELLIISAPSIELSSPEPSFKTYSYTHNAEEKSITLFEAQTTIEAGSTGLRTWTASLFLAEALLHRPALLKRTEPSSSSSSEAKRSFPPILELGAGTGFLSIFLSQIGCSGVWSSDVGDEDEDGANAAAESGQESQVAAETRCLKLDSGMRRRGPLDGLIANLELNKESLRGKVTPIRLDWYHSLDQHGNEDNRANMIRLSRELPSDLTLVATDVVYDPDLIKPLVSTIDLFLTHLPADAGSSSRSVLIAATVRNENTLHKFRHVCSTTRLTVDPAEVTRASVPPVFWNANTWEGSEVVVLSITKGPIGNRQE</sequence>
<name>A0ACC2X275_9TREE</name>
<gene>
    <name evidence="1" type="ORF">QFC20_000149</name>
</gene>
<accession>A0ACC2X275</accession>
<protein>
    <submittedName>
        <fullName evidence="1">Uncharacterized protein</fullName>
    </submittedName>
</protein>
<evidence type="ECO:0000313" key="1">
    <source>
        <dbReference type="EMBL" id="KAJ9117868.1"/>
    </source>
</evidence>
<dbReference type="Proteomes" id="UP001230649">
    <property type="component" value="Unassembled WGS sequence"/>
</dbReference>
<comment type="caution">
    <text evidence="1">The sequence shown here is derived from an EMBL/GenBank/DDBJ whole genome shotgun (WGS) entry which is preliminary data.</text>
</comment>
<dbReference type="EMBL" id="JASBWS010000001">
    <property type="protein sequence ID" value="KAJ9117868.1"/>
    <property type="molecule type" value="Genomic_DNA"/>
</dbReference>
<proteinExistence type="predicted"/>